<evidence type="ECO:0000313" key="2">
    <source>
        <dbReference type="EMBL" id="KCW82247.1"/>
    </source>
</evidence>
<name>A0A059CV46_EUCGR</name>
<gene>
    <name evidence="2" type="ORF">EUGRSUZ_C03664</name>
</gene>
<dbReference type="PANTHER" id="PTHR35505:SF5">
    <property type="entry name" value="SUBSTRATE CARRIER FAMILY PROTEIN"/>
    <property type="match status" value="1"/>
</dbReference>
<dbReference type="STRING" id="71139.A0A059CV46"/>
<accession>A0A059CV46</accession>
<dbReference type="InParanoid" id="A0A059CV46"/>
<dbReference type="eggNOG" id="ENOG502QQVM">
    <property type="taxonomic scope" value="Eukaryota"/>
</dbReference>
<evidence type="ECO:0000256" key="1">
    <source>
        <dbReference type="SAM" id="MobiDB-lite"/>
    </source>
</evidence>
<dbReference type="AlphaFoldDB" id="A0A059CV46"/>
<proteinExistence type="predicted"/>
<protein>
    <submittedName>
        <fullName evidence="2">Uncharacterized protein</fullName>
    </submittedName>
</protein>
<dbReference type="PANTHER" id="PTHR35505">
    <property type="entry name" value="OS01G0600300 PROTEIN"/>
    <property type="match status" value="1"/>
</dbReference>
<dbReference type="Gramene" id="KCW82247">
    <property type="protein sequence ID" value="KCW82247"/>
    <property type="gene ID" value="EUGRSUZ_C03664"/>
</dbReference>
<dbReference type="OMA" id="VAAAHTM"/>
<feature type="region of interest" description="Disordered" evidence="1">
    <location>
        <begin position="512"/>
        <end position="538"/>
    </location>
</feature>
<organism evidence="2">
    <name type="scientific">Eucalyptus grandis</name>
    <name type="common">Flooded gum</name>
    <dbReference type="NCBI Taxonomy" id="71139"/>
    <lineage>
        <taxon>Eukaryota</taxon>
        <taxon>Viridiplantae</taxon>
        <taxon>Streptophyta</taxon>
        <taxon>Embryophyta</taxon>
        <taxon>Tracheophyta</taxon>
        <taxon>Spermatophyta</taxon>
        <taxon>Magnoliopsida</taxon>
        <taxon>eudicotyledons</taxon>
        <taxon>Gunneridae</taxon>
        <taxon>Pentapetalae</taxon>
        <taxon>rosids</taxon>
        <taxon>malvids</taxon>
        <taxon>Myrtales</taxon>
        <taxon>Myrtaceae</taxon>
        <taxon>Myrtoideae</taxon>
        <taxon>Eucalypteae</taxon>
        <taxon>Eucalyptus</taxon>
    </lineage>
</organism>
<sequence length="538" mass="59200">MELLRNEALEPSRPGLLAGESFDLALKRAMEDLSDEIRKGTPETTTAFVDSFYQLTQSRADPPLASIWVYAALSFRGRSLAEADVLDRAAAAKDSFLLIKACSSSCSRRKSVSLLAPVVFEAYGIVSELFARGASSKRDKRAVREVGSLVDAVLGYMGICSCDGLHEGGDESGMITDFADLVRVWLGSGEDLERFFPLLTDDMSRTLVQGGCGVSYLAGAVVAEAFLLKMCLKLHVKGAARSELEKELRSWAVASITGFRDSYFFEILVRMLIQTSLPGISLLGSEDQALLRKVLYDAIVLVEYSFLGPEKIADLPTEHVKNLLMTRLVVAYEAIEYFRKHGDQTLAISYINAFSSSALPSQIMKLARREIGVEINASGSVGSSPRALIKWLLELEDRGLRFFDDNLLKCRAKLVFDVSVANEKPVLELEDKKLEDNVLFYIDNKGEEKDKDEDGDGEGKDIDESMSAAFIAAAHAMDMTENEGKKRKQRKRAGKEKRIKFLKYELAENADLPGERSKGVGGDGSASEVDNPSSDEDE</sequence>
<dbReference type="EMBL" id="KK198755">
    <property type="protein sequence ID" value="KCW82247.1"/>
    <property type="molecule type" value="Genomic_DNA"/>
</dbReference>
<reference evidence="2" key="1">
    <citation type="submission" date="2013-07" db="EMBL/GenBank/DDBJ databases">
        <title>The genome of Eucalyptus grandis.</title>
        <authorList>
            <person name="Schmutz J."/>
            <person name="Hayes R."/>
            <person name="Myburg A."/>
            <person name="Tuskan G."/>
            <person name="Grattapaglia D."/>
            <person name="Rokhsar D.S."/>
        </authorList>
    </citation>
    <scope>NUCLEOTIDE SEQUENCE</scope>
    <source>
        <tissue evidence="2">Leaf extractions</tissue>
    </source>
</reference>